<dbReference type="InterPro" id="IPR001264">
    <property type="entry name" value="Glyco_trans_51"/>
</dbReference>
<organism evidence="29 30">
    <name type="scientific">Terrisporobacter othiniensis</name>
    <dbReference type="NCBI Taxonomy" id="1577792"/>
    <lineage>
        <taxon>Bacteria</taxon>
        <taxon>Bacillati</taxon>
        <taxon>Bacillota</taxon>
        <taxon>Clostridia</taxon>
        <taxon>Peptostreptococcales</taxon>
        <taxon>Peptostreptococcaceae</taxon>
        <taxon>Terrisporobacter</taxon>
    </lineage>
</organism>
<evidence type="ECO:0000313" key="29">
    <source>
        <dbReference type="EMBL" id="KHS57160.1"/>
    </source>
</evidence>
<evidence type="ECO:0000256" key="19">
    <source>
        <dbReference type="ARBA" id="ARBA00023251"/>
    </source>
</evidence>
<name>A0A0B3WRI8_9FIRM</name>
<keyword evidence="16" id="KW-0573">Peptidoglycan synthesis</keyword>
<sequence>MSYYDSSDNKIRRKKISSSNSNKIHKQENIVNPENKQEINRINRNEIDEDFELEKELFYKKRDKKRRQAYSIIKKCLTILLMLTFVGSIFASVLIAVSLKGAPDVTKDLIYNSYVSQNIVPINEIPDNLKYAIVATEDKRFYKHKGVDYKSLVRSVVNNILSESTQGGSTIDMQVSKNLLTSEDKTMKRKIRDMYNAMQMNKIMTKNEILGAYLNNIYFGKASYGVADAAKTYFGKDVRDLNLSECAMLAGITNNPAKYMQHDEAKRRQKVVLKHMYDQGYITHDEYREAISDPTPFKSEIE</sequence>
<dbReference type="EC" id="2.4.99.28" evidence="23"/>
<evidence type="ECO:0000256" key="9">
    <source>
        <dbReference type="ARBA" id="ARBA00022670"/>
    </source>
</evidence>
<dbReference type="AlphaFoldDB" id="A0A0B3WRI8"/>
<feature type="domain" description="Glycosyl transferase family 51" evidence="28">
    <location>
        <begin position="113"/>
        <end position="276"/>
    </location>
</feature>
<dbReference type="Pfam" id="PF00912">
    <property type="entry name" value="Transgly"/>
    <property type="match status" value="1"/>
</dbReference>
<dbReference type="GO" id="GO:0008955">
    <property type="term" value="F:peptidoglycan glycosyltransferase activity"/>
    <property type="evidence" value="ECO:0007669"/>
    <property type="project" value="UniProtKB-EC"/>
</dbReference>
<keyword evidence="14" id="KW-0133">Cell shape</keyword>
<evidence type="ECO:0000256" key="26">
    <source>
        <dbReference type="SAM" id="MobiDB-lite"/>
    </source>
</evidence>
<comment type="pathway">
    <text evidence="25">Glycan biosynthesis.</text>
</comment>
<comment type="function">
    <text evidence="1">Cell wall formation. Synthesis of cross-linked peptidoglycan from the lipid intermediates. The enzyme has a penicillin-insensitive transglycosylase N-terminal domain (formation of linear glycan strands) and a penicillin-sensitive transpeptidase C-terminal domain (cross-linking of the peptide subunits).</text>
</comment>
<dbReference type="STRING" id="1577792.QX51_09810"/>
<evidence type="ECO:0000256" key="12">
    <source>
        <dbReference type="ARBA" id="ARBA00022692"/>
    </source>
</evidence>
<dbReference type="Proteomes" id="UP000031189">
    <property type="component" value="Unassembled WGS sequence"/>
</dbReference>
<protein>
    <recommendedName>
        <fullName evidence="7">Penicillin-binding protein 1A</fullName>
        <ecNumber evidence="23">2.4.99.28</ecNumber>
        <ecNumber evidence="6">3.4.16.4</ecNumber>
    </recommendedName>
</protein>
<dbReference type="GO" id="GO:0009002">
    <property type="term" value="F:serine-type D-Ala-D-Ala carboxypeptidase activity"/>
    <property type="evidence" value="ECO:0007669"/>
    <property type="project" value="UniProtKB-EC"/>
</dbReference>
<dbReference type="UniPathway" id="UPA00219"/>
<accession>A0A0B3WRI8</accession>
<dbReference type="InterPro" id="IPR036950">
    <property type="entry name" value="PBP_transglycosylase"/>
</dbReference>
<keyword evidence="17 27" id="KW-1133">Transmembrane helix</keyword>
<comment type="subcellular location">
    <subcellularLocation>
        <location evidence="2">Cell membrane</location>
        <topology evidence="2">Single-pass type II membrane protein</topology>
    </subcellularLocation>
</comment>
<dbReference type="RefSeq" id="WP_039679738.1">
    <property type="nucleotide sequence ID" value="NZ_JWHR01000090.1"/>
</dbReference>
<dbReference type="SUPFAM" id="SSF53955">
    <property type="entry name" value="Lysozyme-like"/>
    <property type="match status" value="1"/>
</dbReference>
<evidence type="ECO:0000256" key="18">
    <source>
        <dbReference type="ARBA" id="ARBA00023136"/>
    </source>
</evidence>
<dbReference type="PANTHER" id="PTHR32282:SF33">
    <property type="entry name" value="PEPTIDOGLYCAN GLYCOSYLTRANSFERASE"/>
    <property type="match status" value="1"/>
</dbReference>
<comment type="pathway">
    <text evidence="3">Cell wall biogenesis; peptidoglycan biosynthesis.</text>
</comment>
<dbReference type="GO" id="GO:0009252">
    <property type="term" value="P:peptidoglycan biosynthetic process"/>
    <property type="evidence" value="ECO:0007669"/>
    <property type="project" value="UniProtKB-UniPathway"/>
</dbReference>
<dbReference type="EC" id="3.4.16.4" evidence="6"/>
<feature type="region of interest" description="Disordered" evidence="26">
    <location>
        <begin position="1"/>
        <end position="36"/>
    </location>
</feature>
<comment type="caution">
    <text evidence="29">The sequence shown here is derived from an EMBL/GenBank/DDBJ whole genome shotgun (WGS) entry which is preliminary data.</text>
</comment>
<evidence type="ECO:0000256" key="20">
    <source>
        <dbReference type="ARBA" id="ARBA00023268"/>
    </source>
</evidence>
<comment type="similarity">
    <text evidence="5">In the N-terminal section; belongs to the glycosyltransferase 51 family.</text>
</comment>
<dbReference type="GO" id="GO:0046677">
    <property type="term" value="P:response to antibiotic"/>
    <property type="evidence" value="ECO:0007669"/>
    <property type="project" value="UniProtKB-KW"/>
</dbReference>
<keyword evidence="18 27" id="KW-0472">Membrane</keyword>
<evidence type="ECO:0000256" key="3">
    <source>
        <dbReference type="ARBA" id="ARBA00004752"/>
    </source>
</evidence>
<keyword evidence="30" id="KW-1185">Reference proteome</keyword>
<keyword evidence="9" id="KW-0645">Protease</keyword>
<dbReference type="InterPro" id="IPR023346">
    <property type="entry name" value="Lysozyme-like_dom_sf"/>
</dbReference>
<dbReference type="GO" id="GO:0006508">
    <property type="term" value="P:proteolysis"/>
    <property type="evidence" value="ECO:0007669"/>
    <property type="project" value="UniProtKB-KW"/>
</dbReference>
<evidence type="ECO:0000256" key="15">
    <source>
        <dbReference type="ARBA" id="ARBA00022968"/>
    </source>
</evidence>
<evidence type="ECO:0000259" key="28">
    <source>
        <dbReference type="Pfam" id="PF00912"/>
    </source>
</evidence>
<evidence type="ECO:0000256" key="2">
    <source>
        <dbReference type="ARBA" id="ARBA00004401"/>
    </source>
</evidence>
<reference evidence="29 30" key="1">
    <citation type="submission" date="2014-12" db="EMBL/GenBank/DDBJ databases">
        <title>Draft genome sequence of Terrisporobacter sp. 08-306576, isolated from the blood culture of a bacteremia patient.</title>
        <authorList>
            <person name="Lund L.C."/>
            <person name="Sydenham T.V."/>
            <person name="Hogh S.V."/>
            <person name="Skov M.N."/>
            <person name="Kemp M."/>
            <person name="Justesen U.S."/>
        </authorList>
    </citation>
    <scope>NUCLEOTIDE SEQUENCE [LARGE SCALE GENOMIC DNA]</scope>
    <source>
        <strain evidence="29 30">08-306576</strain>
    </source>
</reference>
<comment type="catalytic activity">
    <reaction evidence="22">
        <text>Preferential cleavage: (Ac)2-L-Lys-D-Ala-|-D-Ala. Also transpeptidation of peptidyl-alanyl moieties that are N-acyl substituents of D-alanine.</text>
        <dbReference type="EC" id="3.4.16.4"/>
    </reaction>
</comment>
<evidence type="ECO:0000256" key="25">
    <source>
        <dbReference type="ARBA" id="ARBA00060592"/>
    </source>
</evidence>
<evidence type="ECO:0000256" key="23">
    <source>
        <dbReference type="ARBA" id="ARBA00044770"/>
    </source>
</evidence>
<gene>
    <name evidence="29" type="ORF">QX51_09810</name>
</gene>
<dbReference type="GO" id="GO:0071555">
    <property type="term" value="P:cell wall organization"/>
    <property type="evidence" value="ECO:0007669"/>
    <property type="project" value="UniProtKB-KW"/>
</dbReference>
<comment type="catalytic activity">
    <reaction evidence="24">
        <text>[GlcNAc-(1-&gt;4)-Mur2Ac(oyl-L-Ala-gamma-D-Glu-L-Lys-D-Ala-D-Ala)](n)-di-trans,octa-cis-undecaprenyl diphosphate + beta-D-GlcNAc-(1-&gt;4)-Mur2Ac(oyl-L-Ala-gamma-D-Glu-L-Lys-D-Ala-D-Ala)-di-trans,octa-cis-undecaprenyl diphosphate = [GlcNAc-(1-&gt;4)-Mur2Ac(oyl-L-Ala-gamma-D-Glu-L-Lys-D-Ala-D-Ala)](n+1)-di-trans,octa-cis-undecaprenyl diphosphate + di-trans,octa-cis-undecaprenyl diphosphate + H(+)</text>
        <dbReference type="Rhea" id="RHEA:23708"/>
        <dbReference type="Rhea" id="RHEA-COMP:9602"/>
        <dbReference type="Rhea" id="RHEA-COMP:9603"/>
        <dbReference type="ChEBI" id="CHEBI:15378"/>
        <dbReference type="ChEBI" id="CHEBI:58405"/>
        <dbReference type="ChEBI" id="CHEBI:60033"/>
        <dbReference type="ChEBI" id="CHEBI:78435"/>
        <dbReference type="EC" id="2.4.99.28"/>
    </reaction>
</comment>
<evidence type="ECO:0000256" key="4">
    <source>
        <dbReference type="ARBA" id="ARBA00007090"/>
    </source>
</evidence>
<evidence type="ECO:0000256" key="14">
    <source>
        <dbReference type="ARBA" id="ARBA00022960"/>
    </source>
</evidence>
<keyword evidence="21" id="KW-0961">Cell wall biogenesis/degradation</keyword>
<dbReference type="Gene3D" id="1.10.3810.10">
    <property type="entry name" value="Biosynthetic peptidoglycan transglycosylase-like"/>
    <property type="match status" value="1"/>
</dbReference>
<evidence type="ECO:0000256" key="8">
    <source>
        <dbReference type="ARBA" id="ARBA00022645"/>
    </source>
</evidence>
<evidence type="ECO:0000256" key="21">
    <source>
        <dbReference type="ARBA" id="ARBA00023316"/>
    </source>
</evidence>
<evidence type="ECO:0000256" key="7">
    <source>
        <dbReference type="ARBA" id="ARBA00018638"/>
    </source>
</evidence>
<evidence type="ECO:0000256" key="13">
    <source>
        <dbReference type="ARBA" id="ARBA00022801"/>
    </source>
</evidence>
<comment type="similarity">
    <text evidence="4">In the C-terminal section; belongs to the transpeptidase family.</text>
</comment>
<evidence type="ECO:0000256" key="1">
    <source>
        <dbReference type="ARBA" id="ARBA00002624"/>
    </source>
</evidence>
<evidence type="ECO:0000256" key="27">
    <source>
        <dbReference type="SAM" id="Phobius"/>
    </source>
</evidence>
<evidence type="ECO:0000256" key="24">
    <source>
        <dbReference type="ARBA" id="ARBA00049902"/>
    </source>
</evidence>
<keyword evidence="15" id="KW-0735">Signal-anchor</keyword>
<dbReference type="FunFam" id="1.10.3810.10:FF:000001">
    <property type="entry name" value="Penicillin-binding protein 1A"/>
    <property type="match status" value="1"/>
</dbReference>
<evidence type="ECO:0000313" key="30">
    <source>
        <dbReference type="Proteomes" id="UP000031189"/>
    </source>
</evidence>
<keyword evidence="10" id="KW-0328">Glycosyltransferase</keyword>
<evidence type="ECO:0000256" key="6">
    <source>
        <dbReference type="ARBA" id="ARBA00012448"/>
    </source>
</evidence>
<keyword evidence="8" id="KW-0121">Carboxypeptidase</keyword>
<keyword evidence="13" id="KW-0378">Hydrolase</keyword>
<dbReference type="GO" id="GO:0005886">
    <property type="term" value="C:plasma membrane"/>
    <property type="evidence" value="ECO:0007669"/>
    <property type="project" value="UniProtKB-SubCell"/>
</dbReference>
<evidence type="ECO:0000256" key="16">
    <source>
        <dbReference type="ARBA" id="ARBA00022984"/>
    </source>
</evidence>
<keyword evidence="19" id="KW-0046">Antibiotic resistance</keyword>
<dbReference type="PANTHER" id="PTHR32282">
    <property type="entry name" value="BINDING PROTEIN TRANSPEPTIDASE, PUTATIVE-RELATED"/>
    <property type="match status" value="1"/>
</dbReference>
<dbReference type="OrthoDB" id="9766909at2"/>
<dbReference type="EMBL" id="JWHR01000090">
    <property type="protein sequence ID" value="KHS57160.1"/>
    <property type="molecule type" value="Genomic_DNA"/>
</dbReference>
<evidence type="ECO:0000256" key="22">
    <source>
        <dbReference type="ARBA" id="ARBA00034000"/>
    </source>
</evidence>
<feature type="transmembrane region" description="Helical" evidence="27">
    <location>
        <begin position="76"/>
        <end position="99"/>
    </location>
</feature>
<dbReference type="GO" id="GO:0008360">
    <property type="term" value="P:regulation of cell shape"/>
    <property type="evidence" value="ECO:0007669"/>
    <property type="project" value="UniProtKB-KW"/>
</dbReference>
<dbReference type="InterPro" id="IPR050396">
    <property type="entry name" value="Glycosyltr_51/Transpeptidase"/>
</dbReference>
<evidence type="ECO:0000256" key="5">
    <source>
        <dbReference type="ARBA" id="ARBA00007739"/>
    </source>
</evidence>
<proteinExistence type="inferred from homology"/>
<keyword evidence="11" id="KW-0808">Transferase</keyword>
<keyword evidence="20" id="KW-0511">Multifunctional enzyme</keyword>
<evidence type="ECO:0000256" key="17">
    <source>
        <dbReference type="ARBA" id="ARBA00022989"/>
    </source>
</evidence>
<evidence type="ECO:0000256" key="11">
    <source>
        <dbReference type="ARBA" id="ARBA00022679"/>
    </source>
</evidence>
<keyword evidence="12 27" id="KW-0812">Transmembrane</keyword>
<evidence type="ECO:0000256" key="10">
    <source>
        <dbReference type="ARBA" id="ARBA00022676"/>
    </source>
</evidence>